<feature type="domain" description="Glycoside-hydrolase family GH114 TIM-barrel" evidence="3">
    <location>
        <begin position="55"/>
        <end position="271"/>
    </location>
</feature>
<dbReference type="KEGG" id="sgj:IAG43_25160"/>
<proteinExistence type="predicted"/>
<sequence length="284" mass="30766">MSVMRISSRDARAALLGVLLLLTAACAPDPGPGDEGDGRGAARAEVRPPAPGTAFDYQLGGAYPPPEGVRAVARDRTAEPAAGLYNVCYVNAFQTQPDEAVDWWHENHPELLLRDADGEPVVDEDWDEPLLDISSQSKRTALLGIVGPWIDACAEDGYDAVEPDNLDSFTRSEGLLTADHAVAFARLLTDRAHAKGLAVAQKNTAELLPARARTGFDFAVAEECARYEECGEFADAYDGRVFDVEYRERDFAAGCRTWGARVSMTLRDLDVLPAGEPGYVHRVC</sequence>
<dbReference type="PROSITE" id="PS51257">
    <property type="entry name" value="PROKAR_LIPOPROTEIN"/>
    <property type="match status" value="1"/>
</dbReference>
<feature type="chain" id="PRO_5028840456" evidence="2">
    <location>
        <begin position="28"/>
        <end position="284"/>
    </location>
</feature>
<gene>
    <name evidence="4" type="ORF">IAG43_25160</name>
</gene>
<name>A0A7H0HZC8_9ACTN</name>
<accession>A0A7H0HZC8</accession>
<dbReference type="EMBL" id="CP060825">
    <property type="protein sequence ID" value="QNP65894.1"/>
    <property type="molecule type" value="Genomic_DNA"/>
</dbReference>
<dbReference type="AlphaFoldDB" id="A0A7H0HZC8"/>
<evidence type="ECO:0000256" key="2">
    <source>
        <dbReference type="SAM" id="SignalP"/>
    </source>
</evidence>
<reference evidence="4 5" key="1">
    <citation type="submission" date="2020-08" db="EMBL/GenBank/DDBJ databases">
        <title>A novel species.</title>
        <authorList>
            <person name="Gao J."/>
        </authorList>
    </citation>
    <scope>NUCLEOTIDE SEQUENCE [LARGE SCALE GENOMIC DNA]</scope>
    <source>
        <strain evidence="4 5">CRPJ-33</strain>
    </source>
</reference>
<dbReference type="InterPro" id="IPR013785">
    <property type="entry name" value="Aldolase_TIM"/>
</dbReference>
<evidence type="ECO:0000313" key="5">
    <source>
        <dbReference type="Proteomes" id="UP000516230"/>
    </source>
</evidence>
<keyword evidence="5" id="KW-1185">Reference proteome</keyword>
<evidence type="ECO:0000313" key="4">
    <source>
        <dbReference type="EMBL" id="QNP65894.1"/>
    </source>
</evidence>
<organism evidence="4 5">
    <name type="scientific">Streptomyces genisteinicus</name>
    <dbReference type="NCBI Taxonomy" id="2768068"/>
    <lineage>
        <taxon>Bacteria</taxon>
        <taxon>Bacillati</taxon>
        <taxon>Actinomycetota</taxon>
        <taxon>Actinomycetes</taxon>
        <taxon>Kitasatosporales</taxon>
        <taxon>Streptomycetaceae</taxon>
        <taxon>Streptomyces</taxon>
    </lineage>
</organism>
<dbReference type="PANTHER" id="PTHR35273">
    <property type="entry name" value="ALPHA-1,4 POLYGALACTOSAMINIDASE, PUTATIVE (AFU_ORTHOLOGUE AFUA_3G07890)-RELATED"/>
    <property type="match status" value="1"/>
</dbReference>
<keyword evidence="2" id="KW-0732">Signal</keyword>
<evidence type="ECO:0000259" key="3">
    <source>
        <dbReference type="Pfam" id="PF03537"/>
    </source>
</evidence>
<dbReference type="PANTHER" id="PTHR35273:SF2">
    <property type="entry name" value="ALPHA-GALACTOSIDASE"/>
    <property type="match status" value="1"/>
</dbReference>
<evidence type="ECO:0000256" key="1">
    <source>
        <dbReference type="SAM" id="MobiDB-lite"/>
    </source>
</evidence>
<dbReference type="Gene3D" id="3.20.20.70">
    <property type="entry name" value="Aldolase class I"/>
    <property type="match status" value="1"/>
</dbReference>
<dbReference type="SUPFAM" id="SSF51445">
    <property type="entry name" value="(Trans)glycosidases"/>
    <property type="match status" value="1"/>
</dbReference>
<dbReference type="InterPro" id="IPR017853">
    <property type="entry name" value="GH"/>
</dbReference>
<protein>
    <submittedName>
        <fullName evidence="4">Endo alpha-1,4 polygalactosaminidase</fullName>
    </submittedName>
</protein>
<dbReference type="Pfam" id="PF03537">
    <property type="entry name" value="Glyco_hydro_114"/>
    <property type="match status" value="1"/>
</dbReference>
<feature type="signal peptide" evidence="2">
    <location>
        <begin position="1"/>
        <end position="27"/>
    </location>
</feature>
<feature type="compositionally biased region" description="Basic and acidic residues" evidence="1">
    <location>
        <begin position="36"/>
        <end position="46"/>
    </location>
</feature>
<dbReference type="InterPro" id="IPR004352">
    <property type="entry name" value="GH114_TIM-barrel"/>
</dbReference>
<dbReference type="Proteomes" id="UP000516230">
    <property type="component" value="Chromosome"/>
</dbReference>
<feature type="region of interest" description="Disordered" evidence="1">
    <location>
        <begin position="30"/>
        <end position="61"/>
    </location>
</feature>